<keyword evidence="1" id="KW-1133">Transmembrane helix</keyword>
<evidence type="ECO:0000313" key="3">
    <source>
        <dbReference type="Proteomes" id="UP000035481"/>
    </source>
</evidence>
<comment type="caution">
    <text evidence="2">The sequence shown here is derived from an EMBL/GenBank/DDBJ whole genome shotgun (WGS) entry which is preliminary data.</text>
</comment>
<feature type="transmembrane region" description="Helical" evidence="1">
    <location>
        <begin position="38"/>
        <end position="56"/>
    </location>
</feature>
<reference evidence="2 3" key="1">
    <citation type="journal article" date="2015" name="Antonie Van Leeuwenhoek">
        <title>A phylogenomic and molecular marker based taxonomic framework for the order Xanthomonadales: proposal to transfer the families Algiphilaceae and Solimonadaceae to the order Nevskiales ord. nov. and to create a new family within the order Xanthomonadales, the family Rhodanobacteraceae fam. nov., containing the genus Rhodanobacter and its closest relatives.</title>
        <authorList>
            <person name="Naushad S."/>
            <person name="Adeolu M."/>
            <person name="Wong S."/>
            <person name="Sohail M."/>
            <person name="Schellhorn H.E."/>
            <person name="Gupta R.S."/>
        </authorList>
    </citation>
    <scope>NUCLEOTIDE SEQUENCE [LARGE SCALE GENOMIC DNA]</scope>
    <source>
        <strain evidence="2 3">DSM 16301</strain>
    </source>
</reference>
<name>A0A0G9H3Y1_9GAMM</name>
<protein>
    <submittedName>
        <fullName evidence="2">Uncharacterized protein</fullName>
    </submittedName>
</protein>
<evidence type="ECO:0000256" key="1">
    <source>
        <dbReference type="SAM" id="Phobius"/>
    </source>
</evidence>
<feature type="transmembrane region" description="Helical" evidence="1">
    <location>
        <begin position="7"/>
        <end position="26"/>
    </location>
</feature>
<sequence length="102" mass="11491">MRQYKTWFAVSFFWAPLVVALLLNPGRNGSYLPSFGDTKLALLGFCGSLMAVYFLANVGPRRFQAVCCKRDEASWSTVVQAWFSLTLGLMSVWWSATSLLNR</sequence>
<dbReference type="Proteomes" id="UP000035481">
    <property type="component" value="Unassembled WGS sequence"/>
</dbReference>
<feature type="transmembrane region" description="Helical" evidence="1">
    <location>
        <begin position="77"/>
        <end position="96"/>
    </location>
</feature>
<proteinExistence type="predicted"/>
<keyword evidence="1" id="KW-0472">Membrane</keyword>
<keyword evidence="1" id="KW-0812">Transmembrane</keyword>
<dbReference type="RefSeq" id="WP_046971721.1">
    <property type="nucleotide sequence ID" value="NZ_JPLA01000024.1"/>
</dbReference>
<dbReference type="AlphaFoldDB" id="A0A0G9H3Y1"/>
<dbReference type="PATRIC" id="fig|1440762.4.peg.1495"/>
<accession>A0A0G9H3Y1</accession>
<dbReference type="EMBL" id="JPLA01000024">
    <property type="protein sequence ID" value="KLD63934.1"/>
    <property type="molecule type" value="Genomic_DNA"/>
</dbReference>
<dbReference type="STRING" id="1440762.Y882_10010"/>
<gene>
    <name evidence="2" type="ORF">Y882_10010</name>
</gene>
<organism evidence="2 3">
    <name type="scientific">Dyella japonica DSM 16301</name>
    <dbReference type="NCBI Taxonomy" id="1440762"/>
    <lineage>
        <taxon>Bacteria</taxon>
        <taxon>Pseudomonadati</taxon>
        <taxon>Pseudomonadota</taxon>
        <taxon>Gammaproteobacteria</taxon>
        <taxon>Lysobacterales</taxon>
        <taxon>Rhodanobacteraceae</taxon>
        <taxon>Dyella</taxon>
    </lineage>
</organism>
<evidence type="ECO:0000313" key="2">
    <source>
        <dbReference type="EMBL" id="KLD63934.1"/>
    </source>
</evidence>